<gene>
    <name evidence="11" type="ORF">KYI77_16475</name>
</gene>
<evidence type="ECO:0000313" key="12">
    <source>
        <dbReference type="Proteomes" id="UP001155882"/>
    </source>
</evidence>
<dbReference type="PIRSF" id="PIRSF001220">
    <property type="entry name" value="L-ASNase_gatD"/>
    <property type="match status" value="1"/>
</dbReference>
<evidence type="ECO:0000256" key="2">
    <source>
        <dbReference type="ARBA" id="ARBA00022801"/>
    </source>
</evidence>
<dbReference type="SMART" id="SM00870">
    <property type="entry name" value="Asparaginase"/>
    <property type="match status" value="1"/>
</dbReference>
<dbReference type="Gene3D" id="3.40.50.40">
    <property type="match status" value="1"/>
</dbReference>
<dbReference type="PRINTS" id="PR00139">
    <property type="entry name" value="ASNGLNASE"/>
</dbReference>
<dbReference type="PROSITE" id="PS51732">
    <property type="entry name" value="ASN_GLN_ASE_3"/>
    <property type="match status" value="1"/>
</dbReference>
<evidence type="ECO:0000256" key="7">
    <source>
        <dbReference type="RuleBase" id="RU004456"/>
    </source>
</evidence>
<accession>A0AAE2ZJN1</accession>
<dbReference type="InterPro" id="IPR040919">
    <property type="entry name" value="Asparaginase_C"/>
</dbReference>
<feature type="signal peptide" evidence="8">
    <location>
        <begin position="1"/>
        <end position="23"/>
    </location>
</feature>
<comment type="similarity">
    <text evidence="1 7">Belongs to the asparaginase 1 family.</text>
</comment>
<evidence type="ECO:0000256" key="6">
    <source>
        <dbReference type="PROSITE-ProRule" id="PRU10100"/>
    </source>
</evidence>
<dbReference type="GO" id="GO:0006528">
    <property type="term" value="P:asparagine metabolic process"/>
    <property type="evidence" value="ECO:0007669"/>
    <property type="project" value="InterPro"/>
</dbReference>
<dbReference type="Gene3D" id="3.40.50.1170">
    <property type="entry name" value="L-asparaginase, N-terminal domain"/>
    <property type="match status" value="1"/>
</dbReference>
<dbReference type="EMBL" id="JAHWLI010000062">
    <property type="protein sequence ID" value="MBW3118045.1"/>
    <property type="molecule type" value="Genomic_DNA"/>
</dbReference>
<dbReference type="PANTHER" id="PTHR11707:SF28">
    <property type="entry name" value="60 KDA LYSOPHOSPHOLIPASE"/>
    <property type="match status" value="1"/>
</dbReference>
<dbReference type="InterPro" id="IPR020827">
    <property type="entry name" value="Asparaginase/glutaminase_AS1"/>
</dbReference>
<dbReference type="CDD" id="cd08964">
    <property type="entry name" value="L-asparaginase_II"/>
    <property type="match status" value="1"/>
</dbReference>
<evidence type="ECO:0000259" key="10">
    <source>
        <dbReference type="Pfam" id="PF17763"/>
    </source>
</evidence>
<dbReference type="AlphaFoldDB" id="A0AAE2ZJN1"/>
<evidence type="ECO:0000256" key="3">
    <source>
        <dbReference type="PIRSR" id="PIRSR001220-1"/>
    </source>
</evidence>
<dbReference type="InterPro" id="IPR037152">
    <property type="entry name" value="L-asparaginase_N_sf"/>
</dbReference>
<keyword evidence="2" id="KW-0378">Hydrolase</keyword>
<dbReference type="SUPFAM" id="SSF53774">
    <property type="entry name" value="Glutaminase/Asparaginase"/>
    <property type="match status" value="1"/>
</dbReference>
<sequence>MMKKTLLNTLLSSLILYTSVSLAADAIKPNVTILATGGTIAGSSKSNLDTTDYKAGSLGINVLINAVPEINDVAIVKGEQISNTISGNISSEILLNLSKRVNHLLNEGKQQGVVITHGTDTIEETAFFLELTTQNKQPIVIVGAMRPATAISADGPMNLLESVVLAADKKAENRGVMVVLNDRIGSAFYTTKANSTTPDAFKSYEPGYLGVFVSGKPKFYYTPAQPVDRTFFDVSKVDKLPNVEIIYAYQDQTPAMLHAAINNGAKGIIVAGSGNGNVSSNMEEAIKQLSDKGIPVVMATRTGSGYVSSKSFAIGSGFLNPQKSRILLQLALATGANLKQISNYFDSQR</sequence>
<reference evidence="11" key="1">
    <citation type="submission" date="2021-07" db="EMBL/GenBank/DDBJ databases">
        <authorList>
            <person name="Stanton E."/>
        </authorList>
    </citation>
    <scope>NUCLEOTIDE SEQUENCE</scope>
    <source>
        <strain evidence="11">2021EL-01139</strain>
    </source>
</reference>
<dbReference type="InterPro" id="IPR027473">
    <property type="entry name" value="L-asparaginase_C"/>
</dbReference>
<keyword evidence="8" id="KW-0732">Signal</keyword>
<dbReference type="GeneID" id="92276491"/>
<dbReference type="InterPro" id="IPR004550">
    <property type="entry name" value="AsnASE_II"/>
</dbReference>
<feature type="active site" description="O-isoaspartyl threonine intermediate" evidence="3">
    <location>
        <position position="39"/>
    </location>
</feature>
<feature type="active site" evidence="5">
    <location>
        <position position="39"/>
    </location>
</feature>
<feature type="binding site" evidence="4">
    <location>
        <begin position="119"/>
        <end position="120"/>
    </location>
    <ligand>
        <name>substrate</name>
    </ligand>
</feature>
<dbReference type="InterPro" id="IPR027475">
    <property type="entry name" value="Asparaginase/glutaminase_AS2"/>
</dbReference>
<feature type="domain" description="Asparaginase/glutaminase C-terminal" evidence="10">
    <location>
        <begin position="242"/>
        <end position="345"/>
    </location>
</feature>
<evidence type="ECO:0000256" key="5">
    <source>
        <dbReference type="PROSITE-ProRule" id="PRU10099"/>
    </source>
</evidence>
<dbReference type="GO" id="GO:0004067">
    <property type="term" value="F:asparaginase activity"/>
    <property type="evidence" value="ECO:0007669"/>
    <property type="project" value="UniProtKB-UniRule"/>
</dbReference>
<dbReference type="Pfam" id="PF00710">
    <property type="entry name" value="Asparaginase"/>
    <property type="match status" value="1"/>
</dbReference>
<comment type="caution">
    <text evidence="11">The sequence shown here is derived from an EMBL/GenBank/DDBJ whole genome shotgun (WGS) entry which is preliminary data.</text>
</comment>
<protein>
    <submittedName>
        <fullName evidence="11">Asparaginase</fullName>
    </submittedName>
</protein>
<feature type="domain" description="L-asparaginase N-terminal" evidence="9">
    <location>
        <begin position="30"/>
        <end position="223"/>
    </location>
</feature>
<evidence type="ECO:0000256" key="8">
    <source>
        <dbReference type="SAM" id="SignalP"/>
    </source>
</evidence>
<dbReference type="PANTHER" id="PTHR11707">
    <property type="entry name" value="L-ASPARAGINASE"/>
    <property type="match status" value="1"/>
</dbReference>
<dbReference type="PIRSF" id="PIRSF500176">
    <property type="entry name" value="L_ASNase"/>
    <property type="match status" value="1"/>
</dbReference>
<feature type="binding site" evidence="4">
    <location>
        <position position="86"/>
    </location>
    <ligand>
        <name>substrate</name>
    </ligand>
</feature>
<dbReference type="FunFam" id="3.40.50.1170:FF:000001">
    <property type="entry name" value="L-asparaginase 2"/>
    <property type="match status" value="1"/>
</dbReference>
<dbReference type="PROSITE" id="PS00917">
    <property type="entry name" value="ASN_GLN_ASE_2"/>
    <property type="match status" value="1"/>
</dbReference>
<dbReference type="InterPro" id="IPR027474">
    <property type="entry name" value="L-asparaginase_N"/>
</dbReference>
<feature type="active site" evidence="6">
    <location>
        <position position="119"/>
    </location>
</feature>
<dbReference type="PROSITE" id="PS00144">
    <property type="entry name" value="ASN_GLN_ASE_1"/>
    <property type="match status" value="1"/>
</dbReference>
<evidence type="ECO:0000259" key="9">
    <source>
        <dbReference type="Pfam" id="PF00710"/>
    </source>
</evidence>
<proteinExistence type="inferred from homology"/>
<dbReference type="NCBIfam" id="TIGR00520">
    <property type="entry name" value="asnASE_II"/>
    <property type="match status" value="1"/>
</dbReference>
<dbReference type="Pfam" id="PF17763">
    <property type="entry name" value="Asparaginase_C"/>
    <property type="match status" value="1"/>
</dbReference>
<evidence type="ECO:0000313" key="11">
    <source>
        <dbReference type="EMBL" id="MBW3118045.1"/>
    </source>
</evidence>
<dbReference type="RefSeq" id="WP_004259666.1">
    <property type="nucleotide sequence ID" value="NZ_AP022371.1"/>
</dbReference>
<feature type="chain" id="PRO_5042146775" evidence="8">
    <location>
        <begin position="24"/>
        <end position="349"/>
    </location>
</feature>
<dbReference type="Proteomes" id="UP001155882">
    <property type="component" value="Unassembled WGS sequence"/>
</dbReference>
<evidence type="ECO:0000256" key="4">
    <source>
        <dbReference type="PIRSR" id="PIRSR001220-2"/>
    </source>
</evidence>
<organism evidence="11 12">
    <name type="scientific">Providencia rettgeri</name>
    <dbReference type="NCBI Taxonomy" id="587"/>
    <lineage>
        <taxon>Bacteria</taxon>
        <taxon>Pseudomonadati</taxon>
        <taxon>Pseudomonadota</taxon>
        <taxon>Gammaproteobacteria</taxon>
        <taxon>Enterobacterales</taxon>
        <taxon>Morganellaceae</taxon>
        <taxon>Providencia</taxon>
    </lineage>
</organism>
<dbReference type="InterPro" id="IPR036152">
    <property type="entry name" value="Asp/glu_Ase-like_sf"/>
</dbReference>
<name>A0AAE2ZJN1_PRORE</name>
<dbReference type="InterPro" id="IPR006034">
    <property type="entry name" value="Asparaginase/glutaminase-like"/>
</dbReference>
<evidence type="ECO:0000256" key="1">
    <source>
        <dbReference type="ARBA" id="ARBA00010518"/>
    </source>
</evidence>